<dbReference type="Pfam" id="PF04199">
    <property type="entry name" value="Cyclase"/>
    <property type="match status" value="1"/>
</dbReference>
<dbReference type="GO" id="GO:0019441">
    <property type="term" value="P:L-tryptophan catabolic process to kynurenine"/>
    <property type="evidence" value="ECO:0007669"/>
    <property type="project" value="InterPro"/>
</dbReference>
<sequence>MPLAQNQILSRLDEERVMAERRIPTREEVLSYLHGERRNWGRWGQDDQVGALNLITPAKRVRAAGLVRTGRSLSLSRDFPKLPGPGNTYPAHHWMKIVPRGSGGFSADYVGIYYHGIASTHLDALCHTWDDRGMWNGRNPGKEITFEGAAFGSVEHWSTGIITRGVLLDVPKYRGEPYVTLDKPVHGWELEDIAKAQGVAIEPGDALVVYSGREALQADHPEQYYGVPFGTPNPERPGLHASCLPFLRDNDIAVLVWDMMDHMPNGYDIPWSVHGAIFAYGIALLDNALLQPLAAVCAEEGRYEFMLTIAPLKVIGGTGSPANPLALF</sequence>
<reference evidence="1" key="1">
    <citation type="submission" date="2019-03" db="EMBL/GenBank/DDBJ databases">
        <title>Lake Tanganyika Metagenome-Assembled Genomes (MAGs).</title>
        <authorList>
            <person name="Tran P."/>
        </authorList>
    </citation>
    <scope>NUCLEOTIDE SEQUENCE</scope>
    <source>
        <strain evidence="1">K_DeepCast_65m_m2_066</strain>
    </source>
</reference>
<accession>A0A937W4V4</accession>
<dbReference type="Gene3D" id="3.50.30.50">
    <property type="entry name" value="Putative cyclase"/>
    <property type="match status" value="1"/>
</dbReference>
<name>A0A937W4V4_UNCTE</name>
<comment type="caution">
    <text evidence="1">The sequence shown here is derived from an EMBL/GenBank/DDBJ whole genome shotgun (WGS) entry which is preliminary data.</text>
</comment>
<dbReference type="PANTHER" id="PTHR34861:SF10">
    <property type="entry name" value="CYCLASE"/>
    <property type="match status" value="1"/>
</dbReference>
<dbReference type="GO" id="GO:0004061">
    <property type="term" value="F:arylformamidase activity"/>
    <property type="evidence" value="ECO:0007669"/>
    <property type="project" value="InterPro"/>
</dbReference>
<dbReference type="Proteomes" id="UP000712673">
    <property type="component" value="Unassembled WGS sequence"/>
</dbReference>
<evidence type="ECO:0000313" key="2">
    <source>
        <dbReference type="Proteomes" id="UP000712673"/>
    </source>
</evidence>
<protein>
    <submittedName>
        <fullName evidence="1">Cyclase family protein</fullName>
    </submittedName>
</protein>
<dbReference type="SUPFAM" id="SSF102198">
    <property type="entry name" value="Putative cyclase"/>
    <property type="match status" value="1"/>
</dbReference>
<dbReference type="InterPro" id="IPR037175">
    <property type="entry name" value="KFase_sf"/>
</dbReference>
<dbReference type="InterPro" id="IPR007325">
    <property type="entry name" value="KFase/CYL"/>
</dbReference>
<evidence type="ECO:0000313" key="1">
    <source>
        <dbReference type="EMBL" id="MBM3226238.1"/>
    </source>
</evidence>
<dbReference type="PANTHER" id="PTHR34861">
    <property type="match status" value="1"/>
</dbReference>
<dbReference type="AlphaFoldDB" id="A0A937W4V4"/>
<gene>
    <name evidence="1" type="ORF">FJZ47_20940</name>
</gene>
<dbReference type="EMBL" id="VGLS01000837">
    <property type="protein sequence ID" value="MBM3226238.1"/>
    <property type="molecule type" value="Genomic_DNA"/>
</dbReference>
<organism evidence="1 2">
    <name type="scientific">Tectimicrobiota bacterium</name>
    <dbReference type="NCBI Taxonomy" id="2528274"/>
    <lineage>
        <taxon>Bacteria</taxon>
        <taxon>Pseudomonadati</taxon>
        <taxon>Nitrospinota/Tectimicrobiota group</taxon>
        <taxon>Candidatus Tectimicrobiota</taxon>
    </lineage>
</organism>
<proteinExistence type="predicted"/>